<dbReference type="AlphaFoldDB" id="A0A401UX06"/>
<keyword evidence="5 7" id="KW-1133">Transmembrane helix</keyword>
<dbReference type="EMBL" id="BHYL01000054">
    <property type="protein sequence ID" value="GCD19205.1"/>
    <property type="molecule type" value="Genomic_DNA"/>
</dbReference>
<protein>
    <submittedName>
        <fullName evidence="9">ABC transporter permease</fullName>
    </submittedName>
</protein>
<dbReference type="PROSITE" id="PS50928">
    <property type="entry name" value="ABC_TM1"/>
    <property type="match status" value="1"/>
</dbReference>
<feature type="transmembrane region" description="Helical" evidence="7">
    <location>
        <begin position="230"/>
        <end position="253"/>
    </location>
</feature>
<evidence type="ECO:0000256" key="7">
    <source>
        <dbReference type="RuleBase" id="RU363032"/>
    </source>
</evidence>
<dbReference type="PANTHER" id="PTHR43386:SF1">
    <property type="entry name" value="D,D-DIPEPTIDE TRANSPORT SYSTEM PERMEASE PROTEIN DDPC-RELATED"/>
    <property type="match status" value="1"/>
</dbReference>
<proteinExistence type="inferred from homology"/>
<evidence type="ECO:0000256" key="2">
    <source>
        <dbReference type="ARBA" id="ARBA00022448"/>
    </source>
</evidence>
<dbReference type="GO" id="GO:0055085">
    <property type="term" value="P:transmembrane transport"/>
    <property type="evidence" value="ECO:0007669"/>
    <property type="project" value="InterPro"/>
</dbReference>
<evidence type="ECO:0000256" key="5">
    <source>
        <dbReference type="ARBA" id="ARBA00022989"/>
    </source>
</evidence>
<feature type="domain" description="ABC transmembrane type-1" evidence="8">
    <location>
        <begin position="109"/>
        <end position="299"/>
    </location>
</feature>
<dbReference type="InterPro" id="IPR000515">
    <property type="entry name" value="MetI-like"/>
</dbReference>
<dbReference type="Pfam" id="PF00528">
    <property type="entry name" value="BPD_transp_1"/>
    <property type="match status" value="1"/>
</dbReference>
<keyword evidence="6 7" id="KW-0472">Membrane</keyword>
<sequence>MSAPEVYEVPNAPLGQGRATDEARLAGASHWRLAARRLRRNPGAIVGAAIVVVFILVAVFAPLIAPYDAGELPGRAEVRPTYIPGPSDEYLLGLDRYGADLFSQLVWGARASLLIGVLSTLFGLLGGLVLGALSGGLGGATDNVIMRFVDLLLAVPSLLLAVSIAAIAGQTPAAVVIAIGVVQVPIFARLLRGSMFAQRGQDYVLAARSLGLSKRTVTMSHVLPNSVSPVIVQATLLLATAVIEAAALSYLGLGGGSPTTAEWGRMLTSAQNELEIAPRLALWPGACIAVTALGFTLFGEALREALDPRSRKR</sequence>
<feature type="transmembrane region" description="Helical" evidence="7">
    <location>
        <begin position="44"/>
        <end position="65"/>
    </location>
</feature>
<dbReference type="InterPro" id="IPR025966">
    <property type="entry name" value="OppC_N"/>
</dbReference>
<dbReference type="CDD" id="cd06261">
    <property type="entry name" value="TM_PBP2"/>
    <property type="match status" value="1"/>
</dbReference>
<evidence type="ECO:0000313" key="9">
    <source>
        <dbReference type="EMBL" id="GCD19205.1"/>
    </source>
</evidence>
<keyword evidence="4 7" id="KW-0812">Transmembrane</keyword>
<dbReference type="PANTHER" id="PTHR43386">
    <property type="entry name" value="OLIGOPEPTIDE TRANSPORT SYSTEM PERMEASE PROTEIN APPC"/>
    <property type="match status" value="1"/>
</dbReference>
<evidence type="ECO:0000259" key="8">
    <source>
        <dbReference type="PROSITE" id="PS50928"/>
    </source>
</evidence>
<comment type="caution">
    <text evidence="9">The sequence shown here is derived from an EMBL/GenBank/DDBJ whole genome shotgun (WGS) entry which is preliminary data.</text>
</comment>
<feature type="transmembrane region" description="Helical" evidence="7">
    <location>
        <begin position="145"/>
        <end position="167"/>
    </location>
</feature>
<reference evidence="9 10" key="1">
    <citation type="submission" date="2018-11" db="EMBL/GenBank/DDBJ databases">
        <title>Draft genome sequence of Cellulomonas takizawaensis strain TKZ-21.</title>
        <authorList>
            <person name="Yamamura H."/>
            <person name="Hayashi T."/>
            <person name="Hamada M."/>
            <person name="Serisawa Y."/>
            <person name="Matsuyama K."/>
            <person name="Nakagawa Y."/>
            <person name="Otoguro M."/>
            <person name="Yanagida F."/>
            <person name="Hayakawa M."/>
        </authorList>
    </citation>
    <scope>NUCLEOTIDE SEQUENCE [LARGE SCALE GENOMIC DNA]</scope>
    <source>
        <strain evidence="9 10">TKZ-21</strain>
    </source>
</reference>
<feature type="transmembrane region" description="Helical" evidence="7">
    <location>
        <begin position="173"/>
        <end position="191"/>
    </location>
</feature>
<dbReference type="Pfam" id="PF12911">
    <property type="entry name" value="OppC_N"/>
    <property type="match status" value="1"/>
</dbReference>
<gene>
    <name evidence="9" type="ORF">CTKZ_07670</name>
</gene>
<evidence type="ECO:0000256" key="1">
    <source>
        <dbReference type="ARBA" id="ARBA00004651"/>
    </source>
</evidence>
<organism evidence="9 10">
    <name type="scientific">Cellulomonas algicola</name>
    <dbReference type="NCBI Taxonomy" id="2071633"/>
    <lineage>
        <taxon>Bacteria</taxon>
        <taxon>Bacillati</taxon>
        <taxon>Actinomycetota</taxon>
        <taxon>Actinomycetes</taxon>
        <taxon>Micrococcales</taxon>
        <taxon>Cellulomonadaceae</taxon>
        <taxon>Cellulomonas</taxon>
    </lineage>
</organism>
<evidence type="ECO:0000256" key="4">
    <source>
        <dbReference type="ARBA" id="ARBA00022692"/>
    </source>
</evidence>
<dbReference type="InterPro" id="IPR050366">
    <property type="entry name" value="BP-dependent_transpt_permease"/>
</dbReference>
<comment type="similarity">
    <text evidence="7">Belongs to the binding-protein-dependent transport system permease family.</text>
</comment>
<name>A0A401UX06_9CELL</name>
<comment type="subcellular location">
    <subcellularLocation>
        <location evidence="1 7">Cell membrane</location>
        <topology evidence="1 7">Multi-pass membrane protein</topology>
    </subcellularLocation>
</comment>
<accession>A0A401UX06</accession>
<dbReference type="RefSeq" id="WP_124341745.1">
    <property type="nucleotide sequence ID" value="NZ_BHYL01000054.1"/>
</dbReference>
<dbReference type="Gene3D" id="1.10.3720.10">
    <property type="entry name" value="MetI-like"/>
    <property type="match status" value="1"/>
</dbReference>
<dbReference type="InterPro" id="IPR035906">
    <property type="entry name" value="MetI-like_sf"/>
</dbReference>
<evidence type="ECO:0000313" key="10">
    <source>
        <dbReference type="Proteomes" id="UP000288246"/>
    </source>
</evidence>
<dbReference type="SUPFAM" id="SSF161098">
    <property type="entry name" value="MetI-like"/>
    <property type="match status" value="1"/>
</dbReference>
<keyword evidence="2 7" id="KW-0813">Transport</keyword>
<dbReference type="GO" id="GO:0005886">
    <property type="term" value="C:plasma membrane"/>
    <property type="evidence" value="ECO:0007669"/>
    <property type="project" value="UniProtKB-SubCell"/>
</dbReference>
<keyword evidence="3" id="KW-1003">Cell membrane</keyword>
<feature type="transmembrane region" description="Helical" evidence="7">
    <location>
        <begin position="281"/>
        <end position="302"/>
    </location>
</feature>
<keyword evidence="10" id="KW-1185">Reference proteome</keyword>
<evidence type="ECO:0000256" key="3">
    <source>
        <dbReference type="ARBA" id="ARBA00022475"/>
    </source>
</evidence>
<dbReference type="OrthoDB" id="9812701at2"/>
<dbReference type="Proteomes" id="UP000288246">
    <property type="component" value="Unassembled WGS sequence"/>
</dbReference>
<feature type="transmembrane region" description="Helical" evidence="7">
    <location>
        <begin position="111"/>
        <end position="133"/>
    </location>
</feature>
<evidence type="ECO:0000256" key="6">
    <source>
        <dbReference type="ARBA" id="ARBA00023136"/>
    </source>
</evidence>